<dbReference type="RefSeq" id="WP_097126404.1">
    <property type="nucleotide sequence ID" value="NZ_OCNH01000002.1"/>
</dbReference>
<keyword evidence="3" id="KW-1185">Reference proteome</keyword>
<organism evidence="2 3">
    <name type="scientific">Spirosoma fluviale</name>
    <dbReference type="NCBI Taxonomy" id="1597977"/>
    <lineage>
        <taxon>Bacteria</taxon>
        <taxon>Pseudomonadati</taxon>
        <taxon>Bacteroidota</taxon>
        <taxon>Cytophagia</taxon>
        <taxon>Cytophagales</taxon>
        <taxon>Cytophagaceae</taxon>
        <taxon>Spirosoma</taxon>
    </lineage>
</organism>
<protein>
    <submittedName>
        <fullName evidence="2">Protein N-acetyltransferase, RimJ/RimL family</fullName>
    </submittedName>
</protein>
<proteinExistence type="predicted"/>
<evidence type="ECO:0000259" key="1">
    <source>
        <dbReference type="PROSITE" id="PS51186"/>
    </source>
</evidence>
<evidence type="ECO:0000313" key="2">
    <source>
        <dbReference type="EMBL" id="SOD88677.1"/>
    </source>
</evidence>
<dbReference type="Pfam" id="PF13302">
    <property type="entry name" value="Acetyltransf_3"/>
    <property type="match status" value="1"/>
</dbReference>
<dbReference type="SUPFAM" id="SSF55729">
    <property type="entry name" value="Acyl-CoA N-acyltransferases (Nat)"/>
    <property type="match status" value="1"/>
</dbReference>
<accession>A0A286FZH5</accession>
<dbReference type="Gene3D" id="3.40.630.30">
    <property type="match status" value="1"/>
</dbReference>
<dbReference type="AlphaFoldDB" id="A0A286FZH5"/>
<evidence type="ECO:0000313" key="3">
    <source>
        <dbReference type="Proteomes" id="UP000219452"/>
    </source>
</evidence>
<dbReference type="Proteomes" id="UP000219452">
    <property type="component" value="Unassembled WGS sequence"/>
</dbReference>
<dbReference type="OrthoDB" id="9788916at2"/>
<dbReference type="InterPro" id="IPR000182">
    <property type="entry name" value="GNAT_dom"/>
</dbReference>
<feature type="domain" description="N-acetyltransferase" evidence="1">
    <location>
        <begin position="18"/>
        <end position="171"/>
    </location>
</feature>
<gene>
    <name evidence="2" type="ORF">SAMN06269250_2787</name>
</gene>
<dbReference type="PANTHER" id="PTHR43328">
    <property type="entry name" value="ACETYLTRANSFERASE-RELATED"/>
    <property type="match status" value="1"/>
</dbReference>
<dbReference type="EMBL" id="OCNH01000002">
    <property type="protein sequence ID" value="SOD88677.1"/>
    <property type="molecule type" value="Genomic_DNA"/>
</dbReference>
<dbReference type="PROSITE" id="PS51186">
    <property type="entry name" value="GNAT"/>
    <property type="match status" value="1"/>
</dbReference>
<name>A0A286FZH5_9BACT</name>
<keyword evidence="2" id="KW-0808">Transferase</keyword>
<dbReference type="InterPro" id="IPR016181">
    <property type="entry name" value="Acyl_CoA_acyltransferase"/>
</dbReference>
<dbReference type="PANTHER" id="PTHR43328:SF1">
    <property type="entry name" value="N-ACETYLTRANSFERASE DOMAIN-CONTAINING PROTEIN"/>
    <property type="match status" value="1"/>
</dbReference>
<sequence length="173" mass="19953">MFIDCGVCIIRSWQRGDEETLPLYANDRDIWLNLRDRFPYPYTKEDAKQWVEFMINARPETGFAITVDGEAVGTIGFLLHDDIERCSAEVGYWLGRQYWGRGIITAALKAITRYAFSEFELTRLYAVPFVRNPASMKVLENAGYQREGIMQRSAIKDGQVLDQALYAYTVDKE</sequence>
<dbReference type="GO" id="GO:0016747">
    <property type="term" value="F:acyltransferase activity, transferring groups other than amino-acyl groups"/>
    <property type="evidence" value="ECO:0007669"/>
    <property type="project" value="InterPro"/>
</dbReference>
<reference evidence="3" key="1">
    <citation type="submission" date="2017-09" db="EMBL/GenBank/DDBJ databases">
        <authorList>
            <person name="Varghese N."/>
            <person name="Submissions S."/>
        </authorList>
    </citation>
    <scope>NUCLEOTIDE SEQUENCE [LARGE SCALE GENOMIC DNA]</scope>
    <source>
        <strain evidence="3">DSM 29961</strain>
    </source>
</reference>